<dbReference type="EMBL" id="BAAANC010000001">
    <property type="protein sequence ID" value="GAA1517402.1"/>
    <property type="molecule type" value="Genomic_DNA"/>
</dbReference>
<protein>
    <recommendedName>
        <fullName evidence="3">Excisionase family DNA binding protein</fullName>
    </recommendedName>
</protein>
<dbReference type="Proteomes" id="UP001500363">
    <property type="component" value="Unassembled WGS sequence"/>
</dbReference>
<accession>A0ABN2AE89</accession>
<name>A0ABN2AE89_9ACTN</name>
<sequence length="137" mass="15047">MEVLPSQSEVFLLSDAERTLVPAGPAIIDAEGNRYDVPPKALEALLFVETALREGLAVQVTALRHELPIREAAAAIGMAEDELRSYAASGALPFRSDESVDWVRLEHALAFRQQLKARQRAILDEMLAESDYDGTGR</sequence>
<reference evidence="1 2" key="1">
    <citation type="journal article" date="2019" name="Int. J. Syst. Evol. Microbiol.">
        <title>The Global Catalogue of Microorganisms (GCM) 10K type strain sequencing project: providing services to taxonomists for standard genome sequencing and annotation.</title>
        <authorList>
            <consortium name="The Broad Institute Genomics Platform"/>
            <consortium name="The Broad Institute Genome Sequencing Center for Infectious Disease"/>
            <person name="Wu L."/>
            <person name="Ma J."/>
        </authorList>
    </citation>
    <scope>NUCLEOTIDE SEQUENCE [LARGE SCALE GENOMIC DNA]</scope>
    <source>
        <strain evidence="1 2">JCM 14303</strain>
    </source>
</reference>
<evidence type="ECO:0008006" key="3">
    <source>
        <dbReference type="Google" id="ProtNLM"/>
    </source>
</evidence>
<evidence type="ECO:0000313" key="2">
    <source>
        <dbReference type="Proteomes" id="UP001500363"/>
    </source>
</evidence>
<comment type="caution">
    <text evidence="1">The sequence shown here is derived from an EMBL/GenBank/DDBJ whole genome shotgun (WGS) entry which is preliminary data.</text>
</comment>
<evidence type="ECO:0000313" key="1">
    <source>
        <dbReference type="EMBL" id="GAA1517402.1"/>
    </source>
</evidence>
<keyword evidence="2" id="KW-1185">Reference proteome</keyword>
<gene>
    <name evidence="1" type="ORF">GCM10009741_15910</name>
</gene>
<proteinExistence type="predicted"/>
<dbReference type="RefSeq" id="WP_344171490.1">
    <property type="nucleotide sequence ID" value="NZ_BAAANC010000001.1"/>
</dbReference>
<organism evidence="1 2">
    <name type="scientific">Kribbella lupini</name>
    <dbReference type="NCBI Taxonomy" id="291602"/>
    <lineage>
        <taxon>Bacteria</taxon>
        <taxon>Bacillati</taxon>
        <taxon>Actinomycetota</taxon>
        <taxon>Actinomycetes</taxon>
        <taxon>Propionibacteriales</taxon>
        <taxon>Kribbellaceae</taxon>
        <taxon>Kribbella</taxon>
    </lineage>
</organism>